<feature type="domain" description="Glycosyl transferase family 1" evidence="1">
    <location>
        <begin position="187"/>
        <end position="346"/>
    </location>
</feature>
<protein>
    <submittedName>
        <fullName evidence="3">Sugar transferase</fullName>
    </submittedName>
</protein>
<dbReference type="InterPro" id="IPR001296">
    <property type="entry name" value="Glyco_trans_1"/>
</dbReference>
<dbReference type="OrthoDB" id="9803091at2"/>
<sequence>MIRVLHTIETHGPGGAESVILTIASKLDHYNFESFGFFIKNGWIVDNFKRKNIQVRVSQNKYYLDVPLLKDLIMYIIKHKINIIHSHEFTMSFYSTLVAKITNIKCVTTIHGNKDYIMEKMTRKLIMKFIAYNSYIVTVSNELKNWLHKTIKIPENKIKLIFNGVDTKKFNNDESKKLLYKKSLCDELKITDKSIIISNVARLYEVKGHKYLIDAASLVLKKYPDVHFMIAGDGPEKHKIQKMIKERKISKNFHLLGERSDIPKILSASDIYVLSSLSEGLSLSILEAMACGLPIIATDVGENSKLIFKNENGYLVPPQNPIALANKIKYLIKNKEKRKNFGIKSRTIVEKKFNQDIMVNKYAELYKKLSY</sequence>
<dbReference type="RefSeq" id="WP_066060495.1">
    <property type="nucleotide sequence ID" value="NZ_CP013015.1"/>
</dbReference>
<dbReference type="EMBL" id="CP013015">
    <property type="protein sequence ID" value="AMM40200.1"/>
    <property type="molecule type" value="Genomic_DNA"/>
</dbReference>
<keyword evidence="4" id="KW-1185">Reference proteome</keyword>
<gene>
    <name evidence="3" type="ORF">HS1_000394</name>
</gene>
<accession>A0A7U4QIX0</accession>
<dbReference type="Pfam" id="PF13439">
    <property type="entry name" value="Glyco_transf_4"/>
    <property type="match status" value="1"/>
</dbReference>
<evidence type="ECO:0000259" key="1">
    <source>
        <dbReference type="Pfam" id="PF00534"/>
    </source>
</evidence>
<name>A0A7U4QIX0_DESA2</name>
<feature type="domain" description="Glycosyltransferase subfamily 4-like N-terminal" evidence="2">
    <location>
        <begin position="14"/>
        <end position="168"/>
    </location>
</feature>
<reference evidence="3 4" key="1">
    <citation type="submission" date="2015-10" db="EMBL/GenBank/DDBJ databases">
        <title>Candidatus Desulfofervidus auxilii, a hydrogenotrophic sulfate-reducing bacterium involved in the thermophilic anaerobic oxidation of methane.</title>
        <authorList>
            <person name="Krukenberg V."/>
            <person name="Richter M."/>
            <person name="Wegener G."/>
        </authorList>
    </citation>
    <scope>NUCLEOTIDE SEQUENCE [LARGE SCALE GENOMIC DNA]</scope>
    <source>
        <strain evidence="3 4">HS1</strain>
    </source>
</reference>
<dbReference type="InterPro" id="IPR028098">
    <property type="entry name" value="Glyco_trans_4-like_N"/>
</dbReference>
<dbReference type="PANTHER" id="PTHR12526">
    <property type="entry name" value="GLYCOSYLTRANSFERASE"/>
    <property type="match status" value="1"/>
</dbReference>
<dbReference type="Pfam" id="PF00534">
    <property type="entry name" value="Glycos_transf_1"/>
    <property type="match status" value="1"/>
</dbReference>
<dbReference type="Proteomes" id="UP000070560">
    <property type="component" value="Chromosome"/>
</dbReference>
<dbReference type="KEGG" id="daw:HS1_000394"/>
<dbReference type="SUPFAM" id="SSF53756">
    <property type="entry name" value="UDP-Glycosyltransferase/glycogen phosphorylase"/>
    <property type="match status" value="1"/>
</dbReference>
<dbReference type="PANTHER" id="PTHR12526:SF630">
    <property type="entry name" value="GLYCOSYLTRANSFERASE"/>
    <property type="match status" value="1"/>
</dbReference>
<evidence type="ECO:0000313" key="4">
    <source>
        <dbReference type="Proteomes" id="UP000070560"/>
    </source>
</evidence>
<proteinExistence type="predicted"/>
<evidence type="ECO:0000259" key="2">
    <source>
        <dbReference type="Pfam" id="PF13439"/>
    </source>
</evidence>
<evidence type="ECO:0000313" key="3">
    <source>
        <dbReference type="EMBL" id="AMM40200.1"/>
    </source>
</evidence>
<dbReference type="Gene3D" id="3.40.50.2000">
    <property type="entry name" value="Glycogen Phosphorylase B"/>
    <property type="match status" value="2"/>
</dbReference>
<keyword evidence="3" id="KW-0808">Transferase</keyword>
<dbReference type="AlphaFoldDB" id="A0A7U4QIX0"/>
<organism evidence="3 4">
    <name type="scientific">Desulfofervidus auxilii</name>
    <dbReference type="NCBI Taxonomy" id="1621989"/>
    <lineage>
        <taxon>Bacteria</taxon>
        <taxon>Pseudomonadati</taxon>
        <taxon>Thermodesulfobacteriota</taxon>
        <taxon>Candidatus Desulfofervidia</taxon>
        <taxon>Candidatus Desulfofervidales</taxon>
        <taxon>Candidatus Desulfofervidaceae</taxon>
        <taxon>Candidatus Desulfofervidus</taxon>
    </lineage>
</organism>
<dbReference type="GO" id="GO:0016757">
    <property type="term" value="F:glycosyltransferase activity"/>
    <property type="evidence" value="ECO:0007669"/>
    <property type="project" value="InterPro"/>
</dbReference>